<evidence type="ECO:0000313" key="2">
    <source>
        <dbReference type="EMBL" id="KUL29178.1"/>
    </source>
</evidence>
<dbReference type="OrthoDB" id="3727201at2"/>
<protein>
    <submittedName>
        <fullName evidence="2">Dynein regulation protein LC7</fullName>
    </submittedName>
</protein>
<feature type="domain" description="Roadblock/LAMTOR2" evidence="1">
    <location>
        <begin position="12"/>
        <end position="101"/>
    </location>
</feature>
<dbReference type="Proteomes" id="UP000053244">
    <property type="component" value="Unassembled WGS sequence"/>
</dbReference>
<accession>A0A101JM47</accession>
<dbReference type="EMBL" id="LLZH01000281">
    <property type="protein sequence ID" value="KUL29178.1"/>
    <property type="molecule type" value="Genomic_DNA"/>
</dbReference>
<dbReference type="RefSeq" id="WP_067697764.1">
    <property type="nucleotide sequence ID" value="NZ_LLZH01000281.1"/>
</dbReference>
<comment type="caution">
    <text evidence="2">The sequence shown here is derived from an EMBL/GenBank/DDBJ whole genome shotgun (WGS) entry which is preliminary data.</text>
</comment>
<name>A0A101JM47_9ACTN</name>
<dbReference type="InterPro" id="IPR004942">
    <property type="entry name" value="Roadblock/LAMTOR2_dom"/>
</dbReference>
<gene>
    <name evidence="2" type="ORF">ADL15_28875</name>
</gene>
<proteinExistence type="predicted"/>
<evidence type="ECO:0000259" key="1">
    <source>
        <dbReference type="SMART" id="SM00960"/>
    </source>
</evidence>
<dbReference type="AlphaFoldDB" id="A0A101JM47"/>
<reference evidence="2 3" key="1">
    <citation type="submission" date="2015-10" db="EMBL/GenBank/DDBJ databases">
        <authorList>
            <person name="Gilbert D.G."/>
        </authorList>
    </citation>
    <scope>NUCLEOTIDE SEQUENCE [LARGE SCALE GENOMIC DNA]</scope>
    <source>
        <strain evidence="2 3">NRRL B-16712</strain>
    </source>
</reference>
<dbReference type="SUPFAM" id="SSF103196">
    <property type="entry name" value="Roadblock/LC7 domain"/>
    <property type="match status" value="1"/>
</dbReference>
<dbReference type="Gene3D" id="3.30.450.30">
    <property type="entry name" value="Dynein light chain 2a, cytoplasmic"/>
    <property type="match status" value="1"/>
</dbReference>
<dbReference type="SMART" id="SM00960">
    <property type="entry name" value="Robl_LC7"/>
    <property type="match status" value="1"/>
</dbReference>
<organism evidence="2 3">
    <name type="scientific">Actinoplanes awajinensis subsp. mycoplanecinus</name>
    <dbReference type="NCBI Taxonomy" id="135947"/>
    <lineage>
        <taxon>Bacteria</taxon>
        <taxon>Bacillati</taxon>
        <taxon>Actinomycetota</taxon>
        <taxon>Actinomycetes</taxon>
        <taxon>Micromonosporales</taxon>
        <taxon>Micromonosporaceae</taxon>
        <taxon>Actinoplanes</taxon>
    </lineage>
</organism>
<evidence type="ECO:0000313" key="3">
    <source>
        <dbReference type="Proteomes" id="UP000053244"/>
    </source>
</evidence>
<sequence length="133" mass="13681">MPTQEDLDASVLAELAALRMQVPGVAGCVVAGVDGLLMLYDTTIGTEPHDVAALAAGAHGISRTTGAVLGQGGFSDVTIHNQNGYLTVYAIGDLALLVVIGEGGLNIARLHLEARSVTAKLSGMLKIRPAHHM</sequence>
<dbReference type="Pfam" id="PF03259">
    <property type="entry name" value="Robl_LC7"/>
    <property type="match status" value="1"/>
</dbReference>
<keyword evidence="3" id="KW-1185">Reference proteome</keyword>